<dbReference type="RefSeq" id="WP_229136499.1">
    <property type="nucleotide sequence ID" value="NZ_JADMTR010000043.1"/>
</dbReference>
<dbReference type="EMBL" id="JAQNZF010000037">
    <property type="protein sequence ID" value="MDC2744776.1"/>
    <property type="molecule type" value="Genomic_DNA"/>
</dbReference>
<keyword evidence="1" id="KW-0812">Transmembrane</keyword>
<organism evidence="2 3">
    <name type="scientific">Bacteroides ovatus</name>
    <dbReference type="NCBI Taxonomy" id="28116"/>
    <lineage>
        <taxon>Bacteria</taxon>
        <taxon>Pseudomonadati</taxon>
        <taxon>Bacteroidota</taxon>
        <taxon>Bacteroidia</taxon>
        <taxon>Bacteroidales</taxon>
        <taxon>Bacteroidaceae</taxon>
        <taxon>Bacteroides</taxon>
    </lineage>
</organism>
<gene>
    <name evidence="2" type="ORF">PO382_21430</name>
</gene>
<sequence>MHLYSRKRMKKASPHKRTSRLKLPGFFDHLFYWTWRSCRHGFPARSFAVISVVQFACLLFPVAIALQFLDTPAVRFLYETDNRLTLFPLILPFPVLLWRNMRIYTEERYRMMHDYYGAFHVSVRQRYRLRFLVCMVLVVLAILLEIRLFTLYHDRCTAISSGNSHPASLYVPYRYDNGNDPVQEGVYRIVDEKGRIGYADEHGNTLVEPRFAFGFPFENGKAKVTDTGELEEVPGSDGEYHYWESDDWYYIDRKGQRIE</sequence>
<comment type="caution">
    <text evidence="2">The sequence shown here is derived from an EMBL/GenBank/DDBJ whole genome shotgun (WGS) entry which is preliminary data.</text>
</comment>
<protein>
    <submittedName>
        <fullName evidence="2">WG repeat-containing protein</fullName>
    </submittedName>
</protein>
<evidence type="ECO:0000313" key="2">
    <source>
        <dbReference type="EMBL" id="MDC2744776.1"/>
    </source>
</evidence>
<name>A0AAW6HK73_BACOV</name>
<dbReference type="AlphaFoldDB" id="A0AAW6HK73"/>
<keyword evidence="1" id="KW-1133">Transmembrane helix</keyword>
<accession>A0AAW6HK73</accession>
<evidence type="ECO:0000256" key="1">
    <source>
        <dbReference type="SAM" id="Phobius"/>
    </source>
</evidence>
<evidence type="ECO:0000313" key="3">
    <source>
        <dbReference type="Proteomes" id="UP001219389"/>
    </source>
</evidence>
<dbReference type="Proteomes" id="UP001219389">
    <property type="component" value="Unassembled WGS sequence"/>
</dbReference>
<reference evidence="2" key="1">
    <citation type="submission" date="2022-10" db="EMBL/GenBank/DDBJ databases">
        <title>Human gut microbiome strain richness.</title>
        <authorList>
            <person name="Chen-Liaw A."/>
        </authorList>
    </citation>
    <scope>NUCLEOTIDE SEQUENCE</scope>
    <source>
        <strain evidence="2">BSD2780120875st1_E1_BSD2780120875_150330</strain>
    </source>
</reference>
<feature type="transmembrane region" description="Helical" evidence="1">
    <location>
        <begin position="131"/>
        <end position="152"/>
    </location>
</feature>
<proteinExistence type="predicted"/>
<feature type="transmembrane region" description="Helical" evidence="1">
    <location>
        <begin position="46"/>
        <end position="69"/>
    </location>
</feature>
<feature type="transmembrane region" description="Helical" evidence="1">
    <location>
        <begin position="84"/>
        <end position="101"/>
    </location>
</feature>
<keyword evidence="1" id="KW-0472">Membrane</keyword>